<dbReference type="GO" id="GO:1990281">
    <property type="term" value="C:efflux pump complex"/>
    <property type="evidence" value="ECO:0007669"/>
    <property type="project" value="TreeGrafter"/>
</dbReference>
<dbReference type="Proteomes" id="UP000245212">
    <property type="component" value="Unassembled WGS sequence"/>
</dbReference>
<dbReference type="PANTHER" id="PTHR30469:SF33">
    <property type="entry name" value="SLR1207 PROTEIN"/>
    <property type="match status" value="1"/>
</dbReference>
<evidence type="ECO:0000256" key="4">
    <source>
        <dbReference type="ARBA" id="ARBA00022475"/>
    </source>
</evidence>
<feature type="domain" description="Multidrug resistance protein MdtA-like barrel-sandwich hybrid" evidence="11">
    <location>
        <begin position="63"/>
        <end position="217"/>
    </location>
</feature>
<evidence type="ECO:0000256" key="9">
    <source>
        <dbReference type="SAM" id="MobiDB-lite"/>
    </source>
</evidence>
<dbReference type="GO" id="GO:1990961">
    <property type="term" value="P:xenobiotic detoxification by transmembrane export across the plasma membrane"/>
    <property type="evidence" value="ECO:0007669"/>
    <property type="project" value="InterPro"/>
</dbReference>
<keyword evidence="15" id="KW-1185">Reference proteome</keyword>
<keyword evidence="5" id="KW-0997">Cell inner membrane</keyword>
<evidence type="ECO:0000259" key="11">
    <source>
        <dbReference type="Pfam" id="PF25917"/>
    </source>
</evidence>
<dbReference type="GO" id="GO:1990195">
    <property type="term" value="C:macrolide transmembrane transporter complex"/>
    <property type="evidence" value="ECO:0007669"/>
    <property type="project" value="InterPro"/>
</dbReference>
<dbReference type="Pfam" id="PF25876">
    <property type="entry name" value="HH_MFP_RND"/>
    <property type="match status" value="1"/>
</dbReference>
<comment type="similarity">
    <text evidence="2">Belongs to the membrane fusion protein (MFP) (TC 8.A.1) family.</text>
</comment>
<keyword evidence="7" id="KW-0472">Membrane</keyword>
<evidence type="ECO:0000259" key="10">
    <source>
        <dbReference type="Pfam" id="PF25876"/>
    </source>
</evidence>
<organism evidence="14 15">
    <name type="scientific">Corticimicrobacter populi</name>
    <dbReference type="NCBI Taxonomy" id="2175229"/>
    <lineage>
        <taxon>Bacteria</taxon>
        <taxon>Pseudomonadati</taxon>
        <taxon>Pseudomonadota</taxon>
        <taxon>Betaproteobacteria</taxon>
        <taxon>Burkholderiales</taxon>
        <taxon>Alcaligenaceae</taxon>
        <taxon>Corticimicrobacter</taxon>
    </lineage>
</organism>
<feature type="domain" description="Multidrug resistance protein MdtA-like alpha-helical hairpin" evidence="10">
    <location>
        <begin position="112"/>
        <end position="186"/>
    </location>
</feature>
<comment type="caution">
    <text evidence="14">The sequence shown here is derived from an EMBL/GenBank/DDBJ whole genome shotgun (WGS) entry which is preliminary data.</text>
</comment>
<feature type="domain" description="Multidrug resistance protein MdtA-like beta-barrel" evidence="12">
    <location>
        <begin position="226"/>
        <end position="317"/>
    </location>
</feature>
<dbReference type="GO" id="GO:0019898">
    <property type="term" value="C:extrinsic component of membrane"/>
    <property type="evidence" value="ECO:0007669"/>
    <property type="project" value="InterPro"/>
</dbReference>
<keyword evidence="6 8" id="KW-0175">Coiled coil</keyword>
<dbReference type="GO" id="GO:0015562">
    <property type="term" value="F:efflux transmembrane transporter activity"/>
    <property type="evidence" value="ECO:0007669"/>
    <property type="project" value="TreeGrafter"/>
</dbReference>
<dbReference type="Pfam" id="PF25944">
    <property type="entry name" value="Beta-barrel_RND"/>
    <property type="match status" value="1"/>
</dbReference>
<dbReference type="RefSeq" id="WP_109061654.1">
    <property type="nucleotide sequence ID" value="NZ_QETA01000003.1"/>
</dbReference>
<dbReference type="InterPro" id="IPR030190">
    <property type="entry name" value="MacA_alpha-hairpin_sf"/>
</dbReference>
<feature type="compositionally biased region" description="Low complexity" evidence="9">
    <location>
        <begin position="270"/>
        <end position="286"/>
    </location>
</feature>
<dbReference type="Pfam" id="PF25967">
    <property type="entry name" value="RND-MFP_C"/>
    <property type="match status" value="1"/>
</dbReference>
<evidence type="ECO:0000256" key="3">
    <source>
        <dbReference type="ARBA" id="ARBA00022448"/>
    </source>
</evidence>
<proteinExistence type="inferred from homology"/>
<evidence type="ECO:0000256" key="2">
    <source>
        <dbReference type="ARBA" id="ARBA00009477"/>
    </source>
</evidence>
<sequence>MKAPMSRRLKVILLLLAGIALLAVGKYVLFPSAPPTPPATASVRTGDIETNVLATGTLEAFKLVSVGAQASGQLQTLHVELGDRVEQGQLVAEIDSLTQQNELRTAETSLLTVRARRQAQAATLREAQLTYNRQKQMLAANASSRQDFDAAEAAQATARAQLAALDAELAQAQIAVDNAQVKLGYTRITAPMAGTVVAIVAQEGQTLNANQSTPTIIKLAQLDQLTVKAQISEADVIRVHPGQRVYFTILGDPDTRHYATLRSVEPAPDSISSESSTSTSSSSSSTSSAVYYNGLFDIPNPDGLLRISMTAQVYIILGEAKDALLIPSSALSNPGTTQGKASVTVLTAGDRLEQREVDVGINNNVDAQITSGLQANDRVVLHVQQPGGLAGAIGANRPRGPRMF</sequence>
<accession>A0A2V1JX42</accession>
<evidence type="ECO:0000259" key="13">
    <source>
        <dbReference type="Pfam" id="PF25967"/>
    </source>
</evidence>
<dbReference type="NCBIfam" id="TIGR01730">
    <property type="entry name" value="RND_mfp"/>
    <property type="match status" value="1"/>
</dbReference>
<evidence type="ECO:0000313" key="15">
    <source>
        <dbReference type="Proteomes" id="UP000245212"/>
    </source>
</evidence>
<dbReference type="EMBL" id="QETA01000003">
    <property type="protein sequence ID" value="PWF23040.1"/>
    <property type="molecule type" value="Genomic_DNA"/>
</dbReference>
<evidence type="ECO:0000259" key="12">
    <source>
        <dbReference type="Pfam" id="PF25944"/>
    </source>
</evidence>
<dbReference type="InterPro" id="IPR058627">
    <property type="entry name" value="MdtA-like_C"/>
</dbReference>
<dbReference type="InterPro" id="IPR058625">
    <property type="entry name" value="MdtA-like_BSH"/>
</dbReference>
<reference evidence="15" key="1">
    <citation type="submission" date="2018-05" db="EMBL/GenBank/DDBJ databases">
        <authorList>
            <person name="Li Y."/>
        </authorList>
    </citation>
    <scope>NUCLEOTIDE SEQUENCE [LARGE SCALE GENOMIC DNA]</scope>
    <source>
        <strain evidence="15">3d-2-2</strain>
    </source>
</reference>
<evidence type="ECO:0000256" key="7">
    <source>
        <dbReference type="ARBA" id="ARBA00023136"/>
    </source>
</evidence>
<gene>
    <name evidence="14" type="ORF">DD235_08530</name>
</gene>
<dbReference type="InterPro" id="IPR058626">
    <property type="entry name" value="MdtA-like_b-barrel"/>
</dbReference>
<feature type="coiled-coil region" evidence="8">
    <location>
        <begin position="155"/>
        <end position="182"/>
    </location>
</feature>
<dbReference type="InterPro" id="IPR058624">
    <property type="entry name" value="MdtA-like_HH"/>
</dbReference>
<dbReference type="PANTHER" id="PTHR30469">
    <property type="entry name" value="MULTIDRUG RESISTANCE PROTEIN MDTA"/>
    <property type="match status" value="1"/>
</dbReference>
<dbReference type="Gene3D" id="6.10.140.1990">
    <property type="match status" value="1"/>
</dbReference>
<dbReference type="GO" id="GO:0030313">
    <property type="term" value="C:cell envelope"/>
    <property type="evidence" value="ECO:0007669"/>
    <property type="project" value="UniProtKB-SubCell"/>
</dbReference>
<evidence type="ECO:0000256" key="1">
    <source>
        <dbReference type="ARBA" id="ARBA00004236"/>
    </source>
</evidence>
<keyword evidence="4" id="KW-1003">Cell membrane</keyword>
<evidence type="ECO:0000256" key="5">
    <source>
        <dbReference type="ARBA" id="ARBA00022519"/>
    </source>
</evidence>
<dbReference type="SUPFAM" id="SSF111369">
    <property type="entry name" value="HlyD-like secretion proteins"/>
    <property type="match status" value="1"/>
</dbReference>
<feature type="region of interest" description="Disordered" evidence="9">
    <location>
        <begin position="264"/>
        <end position="286"/>
    </location>
</feature>
<dbReference type="Gene3D" id="2.40.30.170">
    <property type="match status" value="1"/>
</dbReference>
<comment type="subcellular location">
    <subcellularLocation>
        <location evidence="1">Cell membrane</location>
    </subcellularLocation>
</comment>
<dbReference type="Pfam" id="PF25917">
    <property type="entry name" value="BSH_RND"/>
    <property type="match status" value="1"/>
</dbReference>
<dbReference type="Gene3D" id="2.40.50.100">
    <property type="match status" value="1"/>
</dbReference>
<evidence type="ECO:0000313" key="14">
    <source>
        <dbReference type="EMBL" id="PWF23040.1"/>
    </source>
</evidence>
<name>A0A2V1JX42_9BURK</name>
<evidence type="ECO:0000256" key="6">
    <source>
        <dbReference type="ARBA" id="ARBA00023054"/>
    </source>
</evidence>
<feature type="domain" description="Multidrug resistance protein MdtA-like C-terminal permuted SH3" evidence="13">
    <location>
        <begin position="322"/>
        <end position="381"/>
    </location>
</feature>
<keyword evidence="3" id="KW-0813">Transport</keyword>
<dbReference type="InterPro" id="IPR006143">
    <property type="entry name" value="RND_pump_MFP"/>
</dbReference>
<protein>
    <submittedName>
        <fullName evidence="14">Efflux transporter periplasmic adaptor subunit</fullName>
    </submittedName>
</protein>
<dbReference type="Gene3D" id="2.40.420.20">
    <property type="match status" value="1"/>
</dbReference>
<dbReference type="AlphaFoldDB" id="A0A2V1JX42"/>
<evidence type="ECO:0000256" key="8">
    <source>
        <dbReference type="SAM" id="Coils"/>
    </source>
</evidence>